<dbReference type="CDD" id="cd01335">
    <property type="entry name" value="Radical_SAM"/>
    <property type="match status" value="1"/>
</dbReference>
<dbReference type="GO" id="GO:0046872">
    <property type="term" value="F:metal ion binding"/>
    <property type="evidence" value="ECO:0007669"/>
    <property type="project" value="UniProtKB-KW"/>
</dbReference>
<keyword evidence="3" id="KW-0004">4Fe-4S</keyword>
<dbReference type="NCBIfam" id="TIGR00089">
    <property type="entry name" value="MiaB/RimO family radical SAM methylthiotransferase"/>
    <property type="match status" value="1"/>
</dbReference>
<comment type="cofactor">
    <cofactor evidence="1">
        <name>[4Fe-4S] cluster</name>
        <dbReference type="ChEBI" id="CHEBI:49883"/>
    </cofactor>
</comment>
<dbReference type="InterPro" id="IPR023404">
    <property type="entry name" value="rSAM_horseshoe"/>
</dbReference>
<keyword evidence="6" id="KW-0479">Metal-binding</keyword>
<dbReference type="InterPro" id="IPR006638">
    <property type="entry name" value="Elp3/MiaA/NifB-like_rSAM"/>
</dbReference>
<evidence type="ECO:0000256" key="6">
    <source>
        <dbReference type="ARBA" id="ARBA00022723"/>
    </source>
</evidence>
<dbReference type="GO" id="GO:0035597">
    <property type="term" value="F:tRNA-2-methylthio-N(6)-dimethylallyladenosine(37) synthase activity"/>
    <property type="evidence" value="ECO:0007669"/>
    <property type="project" value="UniProtKB-EC"/>
</dbReference>
<dbReference type="SFLD" id="SFLDG01082">
    <property type="entry name" value="B12-binding_domain_containing"/>
    <property type="match status" value="1"/>
</dbReference>
<organism evidence="15 16">
    <name type="scientific">candidate division WWE3 bacterium CG06_land_8_20_14_3_00_42_16</name>
    <dbReference type="NCBI Taxonomy" id="1975083"/>
    <lineage>
        <taxon>Bacteria</taxon>
        <taxon>Katanobacteria</taxon>
    </lineage>
</organism>
<dbReference type="Gene3D" id="3.80.30.20">
    <property type="entry name" value="tm_1862 like domain"/>
    <property type="match status" value="1"/>
</dbReference>
<evidence type="ECO:0000256" key="10">
    <source>
        <dbReference type="ARBA" id="ARBA00068570"/>
    </source>
</evidence>
<evidence type="ECO:0000313" key="16">
    <source>
        <dbReference type="Proteomes" id="UP000229916"/>
    </source>
</evidence>
<reference evidence="16" key="1">
    <citation type="submission" date="2017-09" db="EMBL/GenBank/DDBJ databases">
        <title>Depth-based differentiation of microbial function through sediment-hosted aquifers and enrichment of novel symbionts in the deep terrestrial subsurface.</title>
        <authorList>
            <person name="Probst A.J."/>
            <person name="Ladd B."/>
            <person name="Jarett J.K."/>
            <person name="Geller-Mcgrath D.E."/>
            <person name="Sieber C.M.K."/>
            <person name="Emerson J.B."/>
            <person name="Anantharaman K."/>
            <person name="Thomas B.C."/>
            <person name="Malmstrom R."/>
            <person name="Stieglmeier M."/>
            <person name="Klingl A."/>
            <person name="Woyke T."/>
            <person name="Ryan C.M."/>
            <person name="Banfield J.F."/>
        </authorList>
    </citation>
    <scope>NUCLEOTIDE SEQUENCE [LARGE SCALE GENOMIC DNA]</scope>
</reference>
<evidence type="ECO:0000259" key="13">
    <source>
        <dbReference type="PROSITE" id="PS51449"/>
    </source>
</evidence>
<dbReference type="PROSITE" id="PS01278">
    <property type="entry name" value="MTTASE_RADICAL"/>
    <property type="match status" value="1"/>
</dbReference>
<keyword evidence="7" id="KW-0408">Iron</keyword>
<dbReference type="EC" id="2.8.4.3" evidence="9"/>
<evidence type="ECO:0000256" key="9">
    <source>
        <dbReference type="ARBA" id="ARBA00033765"/>
    </source>
</evidence>
<dbReference type="EMBL" id="PEWD01000018">
    <property type="protein sequence ID" value="PIU69215.1"/>
    <property type="molecule type" value="Genomic_DNA"/>
</dbReference>
<evidence type="ECO:0000256" key="8">
    <source>
        <dbReference type="ARBA" id="ARBA00023014"/>
    </source>
</evidence>
<gene>
    <name evidence="15" type="ORF">COS81_00925</name>
</gene>
<evidence type="ECO:0000256" key="12">
    <source>
        <dbReference type="ARBA" id="ARBA00081141"/>
    </source>
</evidence>
<evidence type="ECO:0000259" key="14">
    <source>
        <dbReference type="PROSITE" id="PS51918"/>
    </source>
</evidence>
<evidence type="ECO:0000313" key="15">
    <source>
        <dbReference type="EMBL" id="PIU69215.1"/>
    </source>
</evidence>
<dbReference type="PANTHER" id="PTHR43020">
    <property type="entry name" value="CDK5 REGULATORY SUBUNIT-ASSOCIATED PROTEIN 1"/>
    <property type="match status" value="1"/>
</dbReference>
<dbReference type="PANTHER" id="PTHR43020:SF2">
    <property type="entry name" value="MITOCHONDRIAL TRNA METHYLTHIOTRANSFERASE CDK5RAP1"/>
    <property type="match status" value="1"/>
</dbReference>
<dbReference type="GO" id="GO:0005829">
    <property type="term" value="C:cytosol"/>
    <property type="evidence" value="ECO:0007669"/>
    <property type="project" value="TreeGrafter"/>
</dbReference>
<dbReference type="FunFam" id="3.40.50.12160:FF:000003">
    <property type="entry name" value="CDK5 regulatory subunit-associated protein 1"/>
    <property type="match status" value="1"/>
</dbReference>
<feature type="domain" description="MTTase N-terminal" evidence="13">
    <location>
        <begin position="3"/>
        <end position="127"/>
    </location>
</feature>
<protein>
    <recommendedName>
        <fullName evidence="10">tRNA-2-methylthio-N(6)-dimethylallyladenosine synthase</fullName>
        <ecNumber evidence="9">2.8.4.3</ecNumber>
    </recommendedName>
    <alternativeName>
        <fullName evidence="12">(Dimethylallyl)adenosine tRNA methylthiotransferase MiaB</fullName>
    </alternativeName>
    <alternativeName>
        <fullName evidence="11">tRNA-i(6)A37 methylthiotransferase</fullName>
    </alternativeName>
</protein>
<dbReference type="Gene3D" id="3.40.50.12160">
    <property type="entry name" value="Methylthiotransferase, N-terminal domain"/>
    <property type="match status" value="1"/>
</dbReference>
<sequence length="353" mass="39931">MNQKYFILTYGCQMNKADSERIAGKLESDGFVKAKNSGEADFIVLNSCVVRQAAEDSVFGFAKKAQALREIKPDIKIVVTGCLVGVESDRPKRISLPQLRKKLPWVNDFWPIGKVGLEVSPKREAKKNALVPISSGCNNFCTYCVVPYTRGQEKSRCPEEIICEIETLVKNGAEEVLLLGQNVNSYGKDLKPPKSFAELLEAVHSIGKIKKIKFLTAHPKDMSDKLIKTIAELPKIDRYLHFPIQSGDDEILRKMNRGYTVKDYQKLVEKIRTRIPGVEIGTDLIVGFPGETRAQFENTVRVFKEIKFDNAFIAMYSPRQGTPAANFADDVPQTEKRRRHKILLELLRKQKLK</sequence>
<dbReference type="AlphaFoldDB" id="A0A2M7APE0"/>
<proteinExistence type="predicted"/>
<dbReference type="InterPro" id="IPR005839">
    <property type="entry name" value="Methylthiotransferase"/>
</dbReference>
<keyword evidence="4 15" id="KW-0808">Transferase</keyword>
<dbReference type="SUPFAM" id="SSF102114">
    <property type="entry name" value="Radical SAM enzymes"/>
    <property type="match status" value="1"/>
</dbReference>
<feature type="domain" description="Radical SAM core" evidence="14">
    <location>
        <begin position="123"/>
        <end position="353"/>
    </location>
</feature>
<dbReference type="Proteomes" id="UP000229916">
    <property type="component" value="Unassembled WGS sequence"/>
</dbReference>
<dbReference type="InterPro" id="IPR020612">
    <property type="entry name" value="Methylthiotransferase_CS"/>
</dbReference>
<evidence type="ECO:0000256" key="5">
    <source>
        <dbReference type="ARBA" id="ARBA00022691"/>
    </source>
</evidence>
<keyword evidence="5" id="KW-0949">S-adenosyl-L-methionine</keyword>
<evidence type="ECO:0000256" key="1">
    <source>
        <dbReference type="ARBA" id="ARBA00001966"/>
    </source>
</evidence>
<accession>A0A2M7APE0</accession>
<dbReference type="InterPro" id="IPR013848">
    <property type="entry name" value="Methylthiotransferase_N"/>
</dbReference>
<evidence type="ECO:0000256" key="2">
    <source>
        <dbReference type="ARBA" id="ARBA00003234"/>
    </source>
</evidence>
<dbReference type="FunFam" id="3.80.30.20:FF:000001">
    <property type="entry name" value="tRNA-2-methylthio-N(6)-dimethylallyladenosine synthase 2"/>
    <property type="match status" value="1"/>
</dbReference>
<comment type="caution">
    <text evidence="15">The sequence shown here is derived from an EMBL/GenBank/DDBJ whole genome shotgun (WGS) entry which is preliminary data.</text>
</comment>
<comment type="function">
    <text evidence="2">Catalyzes the methylthiolation of N6-(dimethylallyl)adenosine (i(6)A), leading to the formation of 2-methylthio-N6-(dimethylallyl)adenosine (ms(2)i(6)A) at position 37 in tRNAs that read codons beginning with uridine.</text>
</comment>
<dbReference type="InterPro" id="IPR038135">
    <property type="entry name" value="Methylthiotransferase_N_sf"/>
</dbReference>
<name>A0A2M7APE0_UNCKA</name>
<dbReference type="PROSITE" id="PS51918">
    <property type="entry name" value="RADICAL_SAM"/>
    <property type="match status" value="1"/>
</dbReference>
<evidence type="ECO:0000256" key="4">
    <source>
        <dbReference type="ARBA" id="ARBA00022679"/>
    </source>
</evidence>
<dbReference type="InterPro" id="IPR058240">
    <property type="entry name" value="rSAM_sf"/>
</dbReference>
<dbReference type="Pfam" id="PF00919">
    <property type="entry name" value="UPF0004"/>
    <property type="match status" value="1"/>
</dbReference>
<evidence type="ECO:0000256" key="7">
    <source>
        <dbReference type="ARBA" id="ARBA00023004"/>
    </source>
</evidence>
<dbReference type="InterPro" id="IPR007197">
    <property type="entry name" value="rSAM"/>
</dbReference>
<evidence type="ECO:0000256" key="3">
    <source>
        <dbReference type="ARBA" id="ARBA00022485"/>
    </source>
</evidence>
<dbReference type="PROSITE" id="PS51449">
    <property type="entry name" value="MTTASE_N"/>
    <property type="match status" value="1"/>
</dbReference>
<dbReference type="SFLD" id="SFLDS00029">
    <property type="entry name" value="Radical_SAM"/>
    <property type="match status" value="1"/>
</dbReference>
<dbReference type="SMART" id="SM00729">
    <property type="entry name" value="Elp3"/>
    <property type="match status" value="1"/>
</dbReference>
<keyword evidence="8" id="KW-0411">Iron-sulfur</keyword>
<dbReference type="GO" id="GO:0051539">
    <property type="term" value="F:4 iron, 4 sulfur cluster binding"/>
    <property type="evidence" value="ECO:0007669"/>
    <property type="project" value="UniProtKB-KW"/>
</dbReference>
<dbReference type="Pfam" id="PF04055">
    <property type="entry name" value="Radical_SAM"/>
    <property type="match status" value="1"/>
</dbReference>
<evidence type="ECO:0000256" key="11">
    <source>
        <dbReference type="ARBA" id="ARBA00080698"/>
    </source>
</evidence>
<dbReference type="SFLD" id="SFLDG01061">
    <property type="entry name" value="methylthiotransferase"/>
    <property type="match status" value="1"/>
</dbReference>